<dbReference type="AlphaFoldDB" id="B3QSL9"/>
<keyword evidence="2" id="KW-1185">Reference proteome</keyword>
<dbReference type="eggNOG" id="COG1305">
    <property type="taxonomic scope" value="Bacteria"/>
</dbReference>
<name>B3QSL9_CHLT3</name>
<dbReference type="HOGENOM" id="CLU_042245_0_0_10"/>
<sequence length="429" mass="49174">MRTAAFSLSNGNNRNGTCGKKPHVHFLRYLILLFFSLFFAKNLPAQPEIRVELFGLTPTFSFPQKLQTIDITHAFFYEGAADAVRINAPKFQPLAQEIMQFSEKYRLNDWLKLQLALRIIKQIYPENRRQKLGLMLLLRSMNYNALIIQTGKDEHASFNLAVEINQPLFNSVVFNDNHGKLFGVLNVETGSFLSTLSDNKLGYFVDINQELSEMKNSLVITPSFYPLLPFKETVKMKTWTYNQKKYSLRFSLNQNLVAYFQSYPQMEIRYYFAHPLNRSLLQAVLLPLKKILIEEKLSGKNAVNFLLAFCHGAFEHKDDRETARGEHHNFVEETLYDTTSDCEDQSVLLAALIRGLLGYEVVGLEYPEHISLAIHAPDEKIPGTGYEYRGKLYMEADPSFIGCSFGDTQPELKNTLPKIIEVGKLEIVN</sequence>
<evidence type="ECO:0008006" key="3">
    <source>
        <dbReference type="Google" id="ProtNLM"/>
    </source>
</evidence>
<accession>B3QSL9</accession>
<dbReference type="Proteomes" id="UP000001208">
    <property type="component" value="Chromosome"/>
</dbReference>
<organism evidence="1 2">
    <name type="scientific">Chloroherpeton thalassium (strain ATCC 35110 / GB-78)</name>
    <dbReference type="NCBI Taxonomy" id="517418"/>
    <lineage>
        <taxon>Bacteria</taxon>
        <taxon>Pseudomonadati</taxon>
        <taxon>Chlorobiota</taxon>
        <taxon>Chlorobiia</taxon>
        <taxon>Chlorobiales</taxon>
        <taxon>Chloroherpetonaceae</taxon>
        <taxon>Chloroherpeton</taxon>
    </lineage>
</organism>
<dbReference type="KEGG" id="cts:Ctha_1608"/>
<dbReference type="STRING" id="517418.Ctha_1608"/>
<proteinExistence type="predicted"/>
<dbReference type="EMBL" id="CP001100">
    <property type="protein sequence ID" value="ACF14066.1"/>
    <property type="molecule type" value="Genomic_DNA"/>
</dbReference>
<protein>
    <recommendedName>
        <fullName evidence="3">Transglutaminase-like domain-containing protein</fullName>
    </recommendedName>
</protein>
<gene>
    <name evidence="1" type="ordered locus">Ctha_1608</name>
</gene>
<reference evidence="1 2" key="1">
    <citation type="submission" date="2008-06" db="EMBL/GenBank/DDBJ databases">
        <title>Complete sequence of Chloroherpeton thalassium ATCC 35110.</title>
        <authorList>
            <consortium name="US DOE Joint Genome Institute"/>
            <person name="Lucas S."/>
            <person name="Copeland A."/>
            <person name="Lapidus A."/>
            <person name="Glavina del Rio T."/>
            <person name="Dalin E."/>
            <person name="Tice H."/>
            <person name="Bruce D."/>
            <person name="Goodwin L."/>
            <person name="Pitluck S."/>
            <person name="Schmutz J."/>
            <person name="Larimer F."/>
            <person name="Land M."/>
            <person name="Hauser L."/>
            <person name="Kyrpides N."/>
            <person name="Mikhailova N."/>
            <person name="Liu Z."/>
            <person name="Li T."/>
            <person name="Zhao F."/>
            <person name="Overmann J."/>
            <person name="Bryant D.A."/>
            <person name="Richardson P."/>
        </authorList>
    </citation>
    <scope>NUCLEOTIDE SEQUENCE [LARGE SCALE GENOMIC DNA]</scope>
    <source>
        <strain evidence="2">ATCC 35110 / GB-78</strain>
    </source>
</reference>
<evidence type="ECO:0000313" key="1">
    <source>
        <dbReference type="EMBL" id="ACF14066.1"/>
    </source>
</evidence>
<evidence type="ECO:0000313" key="2">
    <source>
        <dbReference type="Proteomes" id="UP000001208"/>
    </source>
</evidence>